<dbReference type="InterPro" id="IPR007052">
    <property type="entry name" value="CS_dom"/>
</dbReference>
<evidence type="ECO:0000256" key="2">
    <source>
        <dbReference type="ARBA" id="ARBA00022771"/>
    </source>
</evidence>
<dbReference type="InterPro" id="IPR008978">
    <property type="entry name" value="HSP20-like_chaperone"/>
</dbReference>
<dbReference type="PROSITE" id="PS50865">
    <property type="entry name" value="ZF_MYND_2"/>
    <property type="match status" value="1"/>
</dbReference>
<accession>A0A7S2AS15</accession>
<dbReference type="GO" id="GO:0008270">
    <property type="term" value="F:zinc ion binding"/>
    <property type="evidence" value="ECO:0007669"/>
    <property type="project" value="UniProtKB-KW"/>
</dbReference>
<evidence type="ECO:0008006" key="8">
    <source>
        <dbReference type="Google" id="ProtNLM"/>
    </source>
</evidence>
<dbReference type="InterPro" id="IPR002893">
    <property type="entry name" value="Znf_MYND"/>
</dbReference>
<dbReference type="SUPFAM" id="SSF144232">
    <property type="entry name" value="HIT/MYND zinc finger-like"/>
    <property type="match status" value="1"/>
</dbReference>
<protein>
    <recommendedName>
        <fullName evidence="8">MYND-type domain-containing protein</fullName>
    </recommendedName>
</protein>
<dbReference type="GO" id="GO:0005737">
    <property type="term" value="C:cytoplasm"/>
    <property type="evidence" value="ECO:0007669"/>
    <property type="project" value="TreeGrafter"/>
</dbReference>
<dbReference type="PANTHER" id="PTHR12356:SF18">
    <property type="entry name" value="NUDC DOMAIN-CONTAINING PROTEIN 2"/>
    <property type="match status" value="1"/>
</dbReference>
<dbReference type="PROSITE" id="PS51203">
    <property type="entry name" value="CS"/>
    <property type="match status" value="1"/>
</dbReference>
<dbReference type="InterPro" id="IPR037898">
    <property type="entry name" value="NudC_fam"/>
</dbReference>
<organism evidence="7">
    <name type="scientific">Pycnococcus provasolii</name>
    <dbReference type="NCBI Taxonomy" id="41880"/>
    <lineage>
        <taxon>Eukaryota</taxon>
        <taxon>Viridiplantae</taxon>
        <taxon>Chlorophyta</taxon>
        <taxon>Pseudoscourfieldiophyceae</taxon>
        <taxon>Pseudoscourfieldiales</taxon>
        <taxon>Pycnococcaceae</taxon>
        <taxon>Pycnococcus</taxon>
    </lineage>
</organism>
<dbReference type="GO" id="GO:0051082">
    <property type="term" value="F:unfolded protein binding"/>
    <property type="evidence" value="ECO:0007669"/>
    <property type="project" value="TreeGrafter"/>
</dbReference>
<dbReference type="PROSITE" id="PS01360">
    <property type="entry name" value="ZF_MYND_1"/>
    <property type="match status" value="1"/>
</dbReference>
<keyword evidence="2 4" id="KW-0863">Zinc-finger</keyword>
<dbReference type="PANTHER" id="PTHR12356">
    <property type="entry name" value="NUCLEAR MOVEMENT PROTEIN NUDC"/>
    <property type="match status" value="1"/>
</dbReference>
<dbReference type="Pfam" id="PF04969">
    <property type="entry name" value="CS"/>
    <property type="match status" value="1"/>
</dbReference>
<reference evidence="7" key="1">
    <citation type="submission" date="2021-01" db="EMBL/GenBank/DDBJ databases">
        <authorList>
            <person name="Corre E."/>
            <person name="Pelletier E."/>
            <person name="Niang G."/>
            <person name="Scheremetjew M."/>
            <person name="Finn R."/>
            <person name="Kale V."/>
            <person name="Holt S."/>
            <person name="Cochrane G."/>
            <person name="Meng A."/>
            <person name="Brown T."/>
            <person name="Cohen L."/>
        </authorList>
    </citation>
    <scope>NUCLEOTIDE SEQUENCE</scope>
    <source>
        <strain evidence="7">RCC733</strain>
    </source>
</reference>
<sequence>MAAMHTPETLEAKECANCGATDGLGKCSRCHSAYFCSVKCQKAYWPFHKDICRRNDFADALEATEPKFARWMRKHGKQAVLRDDEVDRLERAGKATSGFSRQEVMESMYGRANPIPLQPSYTAEERLAVAHRDEDEAVARRAVTDRERRWASVEIPPALGVSTTAYKWKQNQTFVEIYFQLPTNLPTRAVVVSIEPRRLHVSLDGADKLSGELLKEVDVDGSTWFVSDGLLHIHLLKRNRRGHYDDGCTNNDTFWTSVLYKAPANESLALPVGNTGYAIVPTEYFSSEYEFDGGPNAHAYKKRGKAIKAR</sequence>
<evidence type="ECO:0000256" key="3">
    <source>
        <dbReference type="ARBA" id="ARBA00022833"/>
    </source>
</evidence>
<name>A0A7S2AS15_9CHLO</name>
<keyword evidence="1" id="KW-0479">Metal-binding</keyword>
<feature type="domain" description="CS" evidence="6">
    <location>
        <begin position="161"/>
        <end position="259"/>
    </location>
</feature>
<dbReference type="AlphaFoldDB" id="A0A7S2AS15"/>
<evidence type="ECO:0000259" key="6">
    <source>
        <dbReference type="PROSITE" id="PS51203"/>
    </source>
</evidence>
<proteinExistence type="predicted"/>
<evidence type="ECO:0000256" key="4">
    <source>
        <dbReference type="PROSITE-ProRule" id="PRU00134"/>
    </source>
</evidence>
<dbReference type="CDD" id="cd06467">
    <property type="entry name" value="p23_NUDC_like"/>
    <property type="match status" value="1"/>
</dbReference>
<dbReference type="Pfam" id="PF01753">
    <property type="entry name" value="zf-MYND"/>
    <property type="match status" value="1"/>
</dbReference>
<gene>
    <name evidence="7" type="ORF">PPRO1471_LOCUS3582</name>
</gene>
<dbReference type="SUPFAM" id="SSF49764">
    <property type="entry name" value="HSP20-like chaperones"/>
    <property type="match status" value="1"/>
</dbReference>
<dbReference type="Gene3D" id="6.10.140.2220">
    <property type="match status" value="1"/>
</dbReference>
<evidence type="ECO:0000256" key="1">
    <source>
        <dbReference type="ARBA" id="ARBA00022723"/>
    </source>
</evidence>
<dbReference type="GO" id="GO:0006457">
    <property type="term" value="P:protein folding"/>
    <property type="evidence" value="ECO:0007669"/>
    <property type="project" value="TreeGrafter"/>
</dbReference>
<dbReference type="EMBL" id="HBGR01005305">
    <property type="protein sequence ID" value="CAD9375928.1"/>
    <property type="molecule type" value="Transcribed_RNA"/>
</dbReference>
<evidence type="ECO:0000259" key="5">
    <source>
        <dbReference type="PROSITE" id="PS50865"/>
    </source>
</evidence>
<dbReference type="Gene3D" id="2.60.40.790">
    <property type="match status" value="1"/>
</dbReference>
<keyword evidence="3" id="KW-0862">Zinc</keyword>
<evidence type="ECO:0000313" key="7">
    <source>
        <dbReference type="EMBL" id="CAD9375928.1"/>
    </source>
</evidence>
<feature type="domain" description="MYND-type" evidence="5">
    <location>
        <begin position="15"/>
        <end position="52"/>
    </location>
</feature>